<dbReference type="InterPro" id="IPR001870">
    <property type="entry name" value="B30.2/SPRY"/>
</dbReference>
<dbReference type="SMART" id="SM00589">
    <property type="entry name" value="PRY"/>
    <property type="match status" value="1"/>
</dbReference>
<dbReference type="PROSITE" id="PS00518">
    <property type="entry name" value="ZF_RING_1"/>
    <property type="match status" value="1"/>
</dbReference>
<dbReference type="Pfam" id="PF00622">
    <property type="entry name" value="SPRY"/>
    <property type="match status" value="1"/>
</dbReference>
<dbReference type="InterPro" id="IPR000315">
    <property type="entry name" value="Znf_B-box"/>
</dbReference>
<proteinExistence type="predicted"/>
<keyword evidence="2" id="KW-0479">Metal-binding</keyword>
<accession>A0A8D3C850</accession>
<keyword evidence="3 6" id="KW-0863">Zinc-finger</keyword>
<feature type="domain" description="B box-type" evidence="9">
    <location>
        <begin position="189"/>
        <end position="229"/>
    </location>
</feature>
<evidence type="ECO:0000259" key="8">
    <source>
        <dbReference type="PROSITE" id="PS50089"/>
    </source>
</evidence>
<dbReference type="InterPro" id="IPR043136">
    <property type="entry name" value="B30.2/SPRY_sf"/>
</dbReference>
<dbReference type="InterPro" id="IPR051051">
    <property type="entry name" value="E3_ubiq-ligase_TRIM/RNF"/>
</dbReference>
<keyword evidence="7" id="KW-0175">Coiled coil</keyword>
<dbReference type="SUPFAM" id="SSF57845">
    <property type="entry name" value="B-box zinc-binding domain"/>
    <property type="match status" value="1"/>
</dbReference>
<dbReference type="Gene3D" id="3.30.160.60">
    <property type="entry name" value="Classic Zinc Finger"/>
    <property type="match status" value="1"/>
</dbReference>
<dbReference type="InterPro" id="IPR001841">
    <property type="entry name" value="Znf_RING"/>
</dbReference>
<dbReference type="SMART" id="SM00336">
    <property type="entry name" value="BBOX"/>
    <property type="match status" value="1"/>
</dbReference>
<evidence type="ECO:0000256" key="7">
    <source>
        <dbReference type="SAM" id="Coils"/>
    </source>
</evidence>
<dbReference type="InterPro" id="IPR003877">
    <property type="entry name" value="SPRY_dom"/>
</dbReference>
<dbReference type="CDD" id="cd19769">
    <property type="entry name" value="Bbox2_TRIM16-like"/>
    <property type="match status" value="1"/>
</dbReference>
<feature type="coiled-coil region" evidence="7">
    <location>
        <begin position="302"/>
        <end position="336"/>
    </location>
</feature>
<dbReference type="Pfam" id="PF13765">
    <property type="entry name" value="PRY"/>
    <property type="match status" value="1"/>
</dbReference>
<name>A0A8D3C850_SCOMX</name>
<dbReference type="Proteomes" id="UP000694558">
    <property type="component" value="Chromosome 10"/>
</dbReference>
<dbReference type="InterPro" id="IPR013320">
    <property type="entry name" value="ConA-like_dom_sf"/>
</dbReference>
<dbReference type="InterPro" id="IPR058030">
    <property type="entry name" value="TRIM8/14/16/25/29/45/65_CC"/>
</dbReference>
<keyword evidence="4" id="KW-0862">Zinc</keyword>
<dbReference type="InterPro" id="IPR013083">
    <property type="entry name" value="Znf_RING/FYVE/PHD"/>
</dbReference>
<dbReference type="SMART" id="SM00449">
    <property type="entry name" value="SPRY"/>
    <property type="match status" value="1"/>
</dbReference>
<organism evidence="11 12">
    <name type="scientific">Scophthalmus maximus</name>
    <name type="common">Turbot</name>
    <name type="synonym">Psetta maxima</name>
    <dbReference type="NCBI Taxonomy" id="52904"/>
    <lineage>
        <taxon>Eukaryota</taxon>
        <taxon>Metazoa</taxon>
        <taxon>Chordata</taxon>
        <taxon>Craniata</taxon>
        <taxon>Vertebrata</taxon>
        <taxon>Euteleostomi</taxon>
        <taxon>Actinopterygii</taxon>
        <taxon>Neopterygii</taxon>
        <taxon>Teleostei</taxon>
        <taxon>Neoteleostei</taxon>
        <taxon>Acanthomorphata</taxon>
        <taxon>Carangaria</taxon>
        <taxon>Pleuronectiformes</taxon>
        <taxon>Pleuronectoidei</taxon>
        <taxon>Scophthalmidae</taxon>
        <taxon>Scophthalmus</taxon>
    </lineage>
</organism>
<dbReference type="Pfam" id="PF00643">
    <property type="entry name" value="zf-B_box"/>
    <property type="match status" value="1"/>
</dbReference>
<dbReference type="GO" id="GO:0008270">
    <property type="term" value="F:zinc ion binding"/>
    <property type="evidence" value="ECO:0007669"/>
    <property type="project" value="UniProtKB-KW"/>
</dbReference>
<dbReference type="AlphaFoldDB" id="A0A8D3C850"/>
<dbReference type="InterPro" id="IPR027370">
    <property type="entry name" value="Znf-RING_euk"/>
</dbReference>
<evidence type="ECO:0000259" key="10">
    <source>
        <dbReference type="PROSITE" id="PS50188"/>
    </source>
</evidence>
<dbReference type="SMART" id="SM00184">
    <property type="entry name" value="RING"/>
    <property type="match status" value="1"/>
</dbReference>
<gene>
    <name evidence="11" type="primary">agbl2</name>
</gene>
<dbReference type="InterPro" id="IPR017907">
    <property type="entry name" value="Znf_RING_CS"/>
</dbReference>
<evidence type="ECO:0000313" key="12">
    <source>
        <dbReference type="Proteomes" id="UP000694558"/>
    </source>
</evidence>
<dbReference type="PANTHER" id="PTHR25465:SF5">
    <property type="entry name" value="E3 UBIQUITIN_ISG15 LIGASE TRIM25-RELATED"/>
    <property type="match status" value="1"/>
</dbReference>
<dbReference type="PROSITE" id="PS50119">
    <property type="entry name" value="ZF_BBOX"/>
    <property type="match status" value="1"/>
</dbReference>
<evidence type="ECO:0000256" key="4">
    <source>
        <dbReference type="ARBA" id="ARBA00022833"/>
    </source>
</evidence>
<reference evidence="11" key="2">
    <citation type="submission" date="2025-08" db="UniProtKB">
        <authorList>
            <consortium name="Ensembl"/>
        </authorList>
    </citation>
    <scope>IDENTIFICATION</scope>
</reference>
<evidence type="ECO:0000256" key="2">
    <source>
        <dbReference type="ARBA" id="ARBA00022723"/>
    </source>
</evidence>
<protein>
    <submittedName>
        <fullName evidence="11">AGBL carboxypeptidase 2</fullName>
    </submittedName>
</protein>
<feature type="domain" description="RING-type" evidence="8">
    <location>
        <begin position="54"/>
        <end position="96"/>
    </location>
</feature>
<dbReference type="Gene3D" id="3.30.40.10">
    <property type="entry name" value="Zinc/RING finger domain, C3HC4 (zinc finger)"/>
    <property type="match status" value="1"/>
</dbReference>
<dbReference type="PROSITE" id="PS50089">
    <property type="entry name" value="ZF_RING_2"/>
    <property type="match status" value="1"/>
</dbReference>
<reference evidence="11" key="1">
    <citation type="submission" date="2023-05" db="EMBL/GenBank/DDBJ databases">
        <title>High-quality long-read genome of Scophthalmus maximus.</title>
        <authorList>
            <person name="Lien S."/>
            <person name="Martinez P."/>
        </authorList>
    </citation>
    <scope>NUCLEOTIDE SEQUENCE [LARGE SCALE GENOMIC DNA]</scope>
</reference>
<dbReference type="GeneTree" id="ENSGT00940000160201"/>
<sequence>MYSVRNPVRFILGPKTGHSHLTDSFCFTENESLREWGFVTSKMAESCGPDILWCSICLDPLRGPVTLQCGHSYCQECVDAYWDQGDRRGAYRCPQCVHTFTTRPVLHKSIVLADVMEKMSCGGGNPPAAPAREDVRPGDVECDVCTARRLRAVKTCLVCLASYCATHLQPHYHSAAFKRHKLVEASGSIRELICPRHDKLLEVFCRTDGQCVCLLCVMDEHKGHDTVSAAAERMERQKLIGKKKQRHQQGIHEKEKQQRELRLKIKALKCAGDAAVKQKEKACAEIVRLVDERLCAVTKGIRVQEKAAVSRAEALVDRLEREIRELRKGDDELKQLSVTEDHIHFLQNSKAIFNCPEPDESPDLNTHIHISFDFVTKAISDLRDNMENITKAITEISETSKKIPSLKLFYHLHTRFYKISVFLRCRDVVFFLSVQTDPDLKTRQEFFLYFCRLSLDPNTAFENLMLSEGNSKVTWRKKAQRHPHHPERFTKYDQVLCTEGLSGVCYWEVEWRGPRVEVAVCYKGAELEESGFGYTDQSWCMSLSKSGCTFWHNGFMSKITVPCSSTVAVYLNHDAGSLSFYSVSDSGEMMLLYRVHAAFSKPLYSGFMVSRGSSVRILTQK</sequence>
<feature type="domain" description="B30.2/SPRY" evidence="10">
    <location>
        <begin position="433"/>
        <end position="621"/>
    </location>
</feature>
<evidence type="ECO:0000259" key="9">
    <source>
        <dbReference type="PROSITE" id="PS50119"/>
    </source>
</evidence>
<dbReference type="SUPFAM" id="SSF49899">
    <property type="entry name" value="Concanavalin A-like lectins/glucanases"/>
    <property type="match status" value="1"/>
</dbReference>
<dbReference type="GO" id="GO:0005737">
    <property type="term" value="C:cytoplasm"/>
    <property type="evidence" value="ECO:0007669"/>
    <property type="project" value="UniProtKB-ARBA"/>
</dbReference>
<dbReference type="CDD" id="cd16040">
    <property type="entry name" value="SPRY_PRY_SNTX"/>
    <property type="match status" value="1"/>
</dbReference>
<evidence type="ECO:0000256" key="6">
    <source>
        <dbReference type="PROSITE-ProRule" id="PRU00024"/>
    </source>
</evidence>
<dbReference type="Gene3D" id="4.10.830.40">
    <property type="match status" value="1"/>
</dbReference>
<evidence type="ECO:0000256" key="5">
    <source>
        <dbReference type="ARBA" id="ARBA00022859"/>
    </source>
</evidence>
<dbReference type="PROSITE" id="PS50188">
    <property type="entry name" value="B302_SPRY"/>
    <property type="match status" value="1"/>
</dbReference>
<dbReference type="PANTHER" id="PTHR25465">
    <property type="entry name" value="B-BOX DOMAIN CONTAINING"/>
    <property type="match status" value="1"/>
</dbReference>
<dbReference type="Gene3D" id="2.60.120.920">
    <property type="match status" value="1"/>
</dbReference>
<evidence type="ECO:0000313" key="11">
    <source>
        <dbReference type="Ensembl" id="ENSSMAP00000043458.1"/>
    </source>
</evidence>
<dbReference type="Ensembl" id="ENSSMAT00000042871.1">
    <property type="protein sequence ID" value="ENSSMAP00000043458.1"/>
    <property type="gene ID" value="ENSSMAG00000009802.2"/>
</dbReference>
<dbReference type="Pfam" id="PF13445">
    <property type="entry name" value="zf-RING_UBOX"/>
    <property type="match status" value="1"/>
</dbReference>
<keyword evidence="5" id="KW-0391">Immunity</keyword>
<dbReference type="Pfam" id="PF25600">
    <property type="entry name" value="TRIM_CC"/>
    <property type="match status" value="1"/>
</dbReference>
<evidence type="ECO:0000256" key="3">
    <source>
        <dbReference type="ARBA" id="ARBA00022771"/>
    </source>
</evidence>
<evidence type="ECO:0000256" key="1">
    <source>
        <dbReference type="ARBA" id="ARBA00022588"/>
    </source>
</evidence>
<dbReference type="InterPro" id="IPR006574">
    <property type="entry name" value="PRY"/>
</dbReference>
<dbReference type="GO" id="GO:0045087">
    <property type="term" value="P:innate immune response"/>
    <property type="evidence" value="ECO:0007669"/>
    <property type="project" value="UniProtKB-KW"/>
</dbReference>
<keyword evidence="1" id="KW-0399">Innate immunity</keyword>
<dbReference type="SUPFAM" id="SSF57850">
    <property type="entry name" value="RING/U-box"/>
    <property type="match status" value="1"/>
</dbReference>